<feature type="domain" description="Disease resistance protein winged helix" evidence="9">
    <location>
        <begin position="439"/>
        <end position="495"/>
    </location>
</feature>
<dbReference type="CDD" id="cd14798">
    <property type="entry name" value="RX-CC_like"/>
    <property type="match status" value="1"/>
</dbReference>
<dbReference type="GO" id="GO:0006952">
    <property type="term" value="P:defense response"/>
    <property type="evidence" value="ECO:0007669"/>
    <property type="project" value="UniProtKB-KW"/>
</dbReference>
<dbReference type="PANTHER" id="PTHR36766">
    <property type="entry name" value="PLANT BROAD-SPECTRUM MILDEW RESISTANCE PROTEIN RPW8"/>
    <property type="match status" value="1"/>
</dbReference>
<organism evidence="11 12">
    <name type="scientific">Carya illinoinensis</name>
    <name type="common">Pecan</name>
    <dbReference type="NCBI Taxonomy" id="32201"/>
    <lineage>
        <taxon>Eukaryota</taxon>
        <taxon>Viridiplantae</taxon>
        <taxon>Streptophyta</taxon>
        <taxon>Embryophyta</taxon>
        <taxon>Tracheophyta</taxon>
        <taxon>Spermatophyta</taxon>
        <taxon>Magnoliopsida</taxon>
        <taxon>eudicotyledons</taxon>
        <taxon>Gunneridae</taxon>
        <taxon>Pentapetalae</taxon>
        <taxon>rosids</taxon>
        <taxon>fabids</taxon>
        <taxon>Fagales</taxon>
        <taxon>Juglandaceae</taxon>
        <taxon>Carya</taxon>
    </lineage>
</organism>
<evidence type="ECO:0008006" key="13">
    <source>
        <dbReference type="Google" id="ProtNLM"/>
    </source>
</evidence>
<gene>
    <name evidence="11" type="ORF">I3842_16G087000</name>
</gene>
<comment type="caution">
    <text evidence="11">The sequence shown here is derived from an EMBL/GenBank/DDBJ whole genome shotgun (WGS) entry which is preliminary data.</text>
</comment>
<evidence type="ECO:0000259" key="10">
    <source>
        <dbReference type="Pfam" id="PF25019"/>
    </source>
</evidence>
<keyword evidence="2" id="KW-0677">Repeat</keyword>
<dbReference type="GO" id="GO:0005524">
    <property type="term" value="F:ATP binding"/>
    <property type="evidence" value="ECO:0007669"/>
    <property type="project" value="UniProtKB-KW"/>
</dbReference>
<dbReference type="Pfam" id="PF25019">
    <property type="entry name" value="LRR_R13L1-DRL21"/>
    <property type="match status" value="1"/>
</dbReference>
<evidence type="ECO:0000256" key="5">
    <source>
        <dbReference type="ARBA" id="ARBA00022840"/>
    </source>
</evidence>
<dbReference type="FunFam" id="3.40.50.300:FF:001091">
    <property type="entry name" value="Probable disease resistance protein At1g61300"/>
    <property type="match status" value="1"/>
</dbReference>
<evidence type="ECO:0000313" key="12">
    <source>
        <dbReference type="Proteomes" id="UP000811246"/>
    </source>
</evidence>
<proteinExistence type="predicted"/>
<evidence type="ECO:0000256" key="1">
    <source>
        <dbReference type="ARBA" id="ARBA00022614"/>
    </source>
</evidence>
<dbReference type="PANTHER" id="PTHR36766:SF51">
    <property type="entry name" value="DISEASE RESISTANCE RPP13-LIKE PROTEIN 1"/>
    <property type="match status" value="1"/>
</dbReference>
<evidence type="ECO:0000256" key="4">
    <source>
        <dbReference type="ARBA" id="ARBA00022821"/>
    </source>
</evidence>
<feature type="domain" description="NB-ARC" evidence="7">
    <location>
        <begin position="180"/>
        <end position="354"/>
    </location>
</feature>
<keyword evidence="1" id="KW-0433">Leucine-rich repeat</keyword>
<keyword evidence="5" id="KW-0067">ATP-binding</keyword>
<dbReference type="InterPro" id="IPR038005">
    <property type="entry name" value="RX-like_CC"/>
</dbReference>
<dbReference type="InterPro" id="IPR002182">
    <property type="entry name" value="NB-ARC"/>
</dbReference>
<accession>A0A922D178</accession>
<evidence type="ECO:0000259" key="9">
    <source>
        <dbReference type="Pfam" id="PF23559"/>
    </source>
</evidence>
<evidence type="ECO:0000259" key="7">
    <source>
        <dbReference type="Pfam" id="PF00931"/>
    </source>
</evidence>
<dbReference type="InterPro" id="IPR041118">
    <property type="entry name" value="Rx_N"/>
</dbReference>
<dbReference type="GO" id="GO:0043531">
    <property type="term" value="F:ADP binding"/>
    <property type="evidence" value="ECO:0007669"/>
    <property type="project" value="InterPro"/>
</dbReference>
<keyword evidence="3" id="KW-0547">Nucleotide-binding</keyword>
<dbReference type="Proteomes" id="UP000811246">
    <property type="component" value="Chromosome 16"/>
</dbReference>
<evidence type="ECO:0000259" key="8">
    <source>
        <dbReference type="Pfam" id="PF18052"/>
    </source>
</evidence>
<reference evidence="11" key="1">
    <citation type="submission" date="2021-01" db="EMBL/GenBank/DDBJ databases">
        <authorList>
            <person name="Lovell J.T."/>
            <person name="Bentley N."/>
            <person name="Bhattarai G."/>
            <person name="Jenkins J.W."/>
            <person name="Sreedasyam A."/>
            <person name="Alarcon Y."/>
            <person name="Bock C."/>
            <person name="Boston L."/>
            <person name="Carlson J."/>
            <person name="Cervantes K."/>
            <person name="Clermont K."/>
            <person name="Krom N."/>
            <person name="Kubenka K."/>
            <person name="Mamidi S."/>
            <person name="Mattison C."/>
            <person name="Monteros M."/>
            <person name="Pisani C."/>
            <person name="Plott C."/>
            <person name="Rajasekar S."/>
            <person name="Rhein H.S."/>
            <person name="Rohla C."/>
            <person name="Song M."/>
            <person name="Hilaire R.S."/>
            <person name="Shu S."/>
            <person name="Wells L."/>
            <person name="Wang X."/>
            <person name="Webber J."/>
            <person name="Heerema R.J."/>
            <person name="Klein P."/>
            <person name="Conner P."/>
            <person name="Grauke L."/>
            <person name="Grimwood J."/>
            <person name="Schmutz J."/>
            <person name="Randall J.J."/>
        </authorList>
    </citation>
    <scope>NUCLEOTIDE SEQUENCE</scope>
    <source>
        <tissue evidence="11">Leaf</tissue>
    </source>
</reference>
<evidence type="ECO:0000313" key="11">
    <source>
        <dbReference type="EMBL" id="KAG6672987.1"/>
    </source>
</evidence>
<feature type="region of interest" description="Disordered" evidence="6">
    <location>
        <begin position="146"/>
        <end position="165"/>
    </location>
</feature>
<dbReference type="Pfam" id="PF00931">
    <property type="entry name" value="NB-ARC"/>
    <property type="match status" value="1"/>
</dbReference>
<dbReference type="EMBL" id="CM031840">
    <property type="protein sequence ID" value="KAG6672987.1"/>
    <property type="molecule type" value="Genomic_DNA"/>
</dbReference>
<dbReference type="Pfam" id="PF18052">
    <property type="entry name" value="Rx_N"/>
    <property type="match status" value="1"/>
</dbReference>
<evidence type="ECO:0000256" key="6">
    <source>
        <dbReference type="SAM" id="MobiDB-lite"/>
    </source>
</evidence>
<evidence type="ECO:0000256" key="3">
    <source>
        <dbReference type="ARBA" id="ARBA00022741"/>
    </source>
</evidence>
<dbReference type="InterPro" id="IPR056789">
    <property type="entry name" value="LRR_R13L1-DRL21"/>
</dbReference>
<feature type="domain" description="R13L1/DRL21-like LRR repeat region" evidence="10">
    <location>
        <begin position="668"/>
        <end position="808"/>
    </location>
</feature>
<sequence>MAELILSAFLDVLFDRLASPELLKFARLKGLRKQLDKWGKTLTRIRDVLDDAEEKQQTQKTVKAWLDDLRDLAYDVEDILDEFATKALQRKLMAGESQASASKVRNLVPACCTSFTPSAVKTKFRLGPKIEEINTRFNDLVTQKDQLNLKENSSPRPSKRKIPPSTSVVTEDYIYGREEVKEAVLQLLISDRHSDALTKVNVIPIVGMGGIGKTTLAQLVYNDKKVESFFDLKAWACVSEDFDVAAVTKTILQSSTSVNCEGKDLNWLQEKLKEQLRGKKFLVILDDVWNENYNDWTRLRAPFEVGAPGSSIIVTTRIQGVSSLMGTIKVEPFQLQELSNEACLSIFTQHALDARDFSAHPNLKDIGEEIVSRCKGLPLAVKTVGGVLRGTQDRNEWDKVLKSKIWDIPEERSGIVPALMLSYYHLPSHLQRCFAYCSILPKDYEFEENELVLLWMAEDCGFEYFRNLLSRSFFQKSRNINESRFVMHDLINDLAQSVAGDTCFRMEDRVGGTQNGDIPKKARHSSYLGSKYDVTKKFEVFSKLKSLRTFLPLMLPDPSDCYLAHHVPFELVPMLRCLRLPDSIGDLKHLRYLDLSATQIKLLPESITSLYNLQTLLLKECTRLKKLPSMFRNMVNLRHLNIEGADSLEGMPMQIGKLTCLQTLSNLELGPLKRLRGTHCISRLENVIESKDAKDAELIKKIKISELWLKWSGHIDESGDSSIDESGDIDESRDTTSDLEVLNGLQPHNALKELRITNYGGTRFPNWLTPPSFPHMVSLRLENCYKGTSLPPLGQNWPSLKNLWIEGMRNVKSVGSEFCGGNLETLHFGDMEEWEHWSPCEEFPNLRELYLRKCPKLLEKLPNNVPLLNKVEIIDCAQLVVSISCFPDKCKFNIEGSEGVVCGSKVTFESIEFNRSLSPISDMEGLAELKELNIHDCEELTNLWSDNMGSLPHDLPFVHRFYISWCPKLVSLVAEEVDQERLQLRIESIDIYNCIALESLPKALMYNNTCLQDIEISGCHSLTHFARSHLPPTLKRLRIKWCTSIRNLVEDDDNDTNNNSTCSSGITSLLESLYVSWCPSLESLTSSGELPATLRELGIGWCPKLESVAKSFHHNSFLTEIEIFNCKNLQLLPLPSNLTSLQHLEIRNCPSILSFPKEGFPTNLTTLVIPDIKITQALLDWGLDKFTHLNRLQIGGCQNLVSFPEMTLPASLTSLCILKFSNLECLSSEGLRKLTSLKDLSIYDCEKLTCFPEDGLPPSLQKLGIRDCQKLMSLPKNGLPPSLLELDIYNCQKLMSLPKNGLPPSLLELDIYNCQKLMSLPKDGLPPLLQKLAIRQCPLLEKRCKKDQKGEWRKIADIPYVEIN</sequence>
<evidence type="ECO:0000256" key="2">
    <source>
        <dbReference type="ARBA" id="ARBA00022737"/>
    </source>
</evidence>
<name>A0A922D178_CARIL</name>
<dbReference type="Pfam" id="PF23559">
    <property type="entry name" value="WHD_DRP"/>
    <property type="match status" value="1"/>
</dbReference>
<keyword evidence="4" id="KW-0611">Plant defense</keyword>
<protein>
    <recommendedName>
        <fullName evidence="13">Disease resistance RPP13-like protein 1</fullName>
    </recommendedName>
</protein>
<dbReference type="InterPro" id="IPR058922">
    <property type="entry name" value="WHD_DRP"/>
</dbReference>
<feature type="domain" description="Disease resistance N-terminal" evidence="8">
    <location>
        <begin position="5"/>
        <end position="97"/>
    </location>
</feature>